<dbReference type="AlphaFoldDB" id="A0A2S1SIB1"/>
<reference evidence="3 4" key="1">
    <citation type="submission" date="2018-05" db="EMBL/GenBank/DDBJ databases">
        <title>Genome sequencing of Flavobacterium sp. HYN0049.</title>
        <authorList>
            <person name="Yi H."/>
            <person name="Baek C."/>
        </authorList>
    </citation>
    <scope>NUCLEOTIDE SEQUENCE [LARGE SCALE GENOMIC DNA]</scope>
    <source>
        <strain evidence="3 4">HYN0049</strain>
    </source>
</reference>
<sequence>MKKIFTLLFTMALFQSGVSQISLEHTYPNSMAAMAGINLSDSGFKYRMVDPDANQVVLYNPDHSIFKSMAFDPYPDAGRVTVWYISEKTFDLDNGVEFMVSYGNLDDTTHLTRIYNEDGTILFERIGEVPAWLAENEPSDAINAIFTAPGGTKMILNSSADHAAKVYSLPGSLPLALHEPDSQIIHPDIRLFPNPTKNNKISIAYTLPGNVKIGKVTIYNMSGQPVKTFEVDNHFNTIELDTGSLSAGTYVCEVSGNSGRISTSQFIVQN</sequence>
<evidence type="ECO:0000259" key="2">
    <source>
        <dbReference type="Pfam" id="PF18962"/>
    </source>
</evidence>
<gene>
    <name evidence="3" type="ORF">HYN49_09550</name>
</gene>
<dbReference type="NCBIfam" id="TIGR04183">
    <property type="entry name" value="Por_Secre_tail"/>
    <property type="match status" value="1"/>
</dbReference>
<keyword evidence="1" id="KW-0732">Signal</keyword>
<protein>
    <recommendedName>
        <fullName evidence="2">Secretion system C-terminal sorting domain-containing protein</fullName>
    </recommendedName>
</protein>
<keyword evidence="4" id="KW-1185">Reference proteome</keyword>
<dbReference type="EMBL" id="CP029187">
    <property type="protein sequence ID" value="AWI26121.1"/>
    <property type="molecule type" value="Genomic_DNA"/>
</dbReference>
<organism evidence="3 4">
    <name type="scientific">Flavobacterium pallidum</name>
    <dbReference type="NCBI Taxonomy" id="2172098"/>
    <lineage>
        <taxon>Bacteria</taxon>
        <taxon>Pseudomonadati</taxon>
        <taxon>Bacteroidota</taxon>
        <taxon>Flavobacteriia</taxon>
        <taxon>Flavobacteriales</taxon>
        <taxon>Flavobacteriaceae</taxon>
        <taxon>Flavobacterium</taxon>
    </lineage>
</organism>
<dbReference type="InterPro" id="IPR026444">
    <property type="entry name" value="Secre_tail"/>
</dbReference>
<accession>A0A2S1SIB1</accession>
<dbReference type="KEGG" id="fpal:HYN49_09550"/>
<feature type="domain" description="Secretion system C-terminal sorting" evidence="2">
    <location>
        <begin position="191"/>
        <end position="268"/>
    </location>
</feature>
<proteinExistence type="predicted"/>
<evidence type="ECO:0000313" key="3">
    <source>
        <dbReference type="EMBL" id="AWI26121.1"/>
    </source>
</evidence>
<dbReference type="Pfam" id="PF18962">
    <property type="entry name" value="Por_Secre_tail"/>
    <property type="match status" value="1"/>
</dbReference>
<dbReference type="OrthoDB" id="9808953at2"/>
<dbReference type="Proteomes" id="UP000244937">
    <property type="component" value="Chromosome"/>
</dbReference>
<name>A0A2S1SIB1_9FLAO</name>
<evidence type="ECO:0000313" key="4">
    <source>
        <dbReference type="Proteomes" id="UP000244937"/>
    </source>
</evidence>
<evidence type="ECO:0000256" key="1">
    <source>
        <dbReference type="ARBA" id="ARBA00022729"/>
    </source>
</evidence>
<dbReference type="RefSeq" id="WP_108903899.1">
    <property type="nucleotide sequence ID" value="NZ_CP029187.1"/>
</dbReference>